<feature type="transmembrane region" description="Helical" evidence="1">
    <location>
        <begin position="6"/>
        <end position="22"/>
    </location>
</feature>
<organism evidence="2 3">
    <name type="scientific">Formosa undariae</name>
    <dbReference type="NCBI Taxonomy" id="1325436"/>
    <lineage>
        <taxon>Bacteria</taxon>
        <taxon>Pseudomonadati</taxon>
        <taxon>Bacteroidota</taxon>
        <taxon>Flavobacteriia</taxon>
        <taxon>Flavobacteriales</taxon>
        <taxon>Flavobacteriaceae</taxon>
        <taxon>Formosa</taxon>
    </lineage>
</organism>
<keyword evidence="3" id="KW-1185">Reference proteome</keyword>
<gene>
    <name evidence="2" type="ORF">ACFFVB_04710</name>
</gene>
<dbReference type="EMBL" id="JBHMEZ010000003">
    <property type="protein sequence ID" value="MFB9052374.1"/>
    <property type="molecule type" value="Genomic_DNA"/>
</dbReference>
<evidence type="ECO:0000313" key="3">
    <source>
        <dbReference type="Proteomes" id="UP001589605"/>
    </source>
</evidence>
<evidence type="ECO:0000313" key="2">
    <source>
        <dbReference type="EMBL" id="MFB9052374.1"/>
    </source>
</evidence>
<sequence>MNTGTLILSAFFIAICALPFILSSRGSRKRKNTLHKSLQTLANKHDAEISIYDVGADFIIGMDNIKNLVFFFKKTADNSVENCLDLSDYKDCKILKFGKDLHAKSSSYAIEKLKLDFIPKDKTTSEQQFEFYNEAVNTQLSGEIQIIDTWHDLIQKKLALN</sequence>
<comment type="caution">
    <text evidence="2">The sequence shown here is derived from an EMBL/GenBank/DDBJ whole genome shotgun (WGS) entry which is preliminary data.</text>
</comment>
<accession>A0ABV5EYV9</accession>
<dbReference type="RefSeq" id="WP_382381561.1">
    <property type="nucleotide sequence ID" value="NZ_JBHMEZ010000003.1"/>
</dbReference>
<keyword evidence="1" id="KW-0812">Transmembrane</keyword>
<proteinExistence type="predicted"/>
<reference evidence="2 3" key="1">
    <citation type="submission" date="2024-09" db="EMBL/GenBank/DDBJ databases">
        <authorList>
            <person name="Sun Q."/>
            <person name="Mori K."/>
        </authorList>
    </citation>
    <scope>NUCLEOTIDE SEQUENCE [LARGE SCALE GENOMIC DNA]</scope>
    <source>
        <strain evidence="2 3">CECT 8286</strain>
    </source>
</reference>
<dbReference type="Proteomes" id="UP001589605">
    <property type="component" value="Unassembled WGS sequence"/>
</dbReference>
<name>A0ABV5EYV9_9FLAO</name>
<keyword evidence="1" id="KW-0472">Membrane</keyword>
<keyword evidence="1" id="KW-1133">Transmembrane helix</keyword>
<evidence type="ECO:0000256" key="1">
    <source>
        <dbReference type="SAM" id="Phobius"/>
    </source>
</evidence>
<protein>
    <submittedName>
        <fullName evidence="2">Uncharacterized protein</fullName>
    </submittedName>
</protein>